<keyword evidence="16" id="KW-0539">Nucleus</keyword>
<evidence type="ECO:0000256" key="18">
    <source>
        <dbReference type="ARBA" id="ARBA00049360"/>
    </source>
</evidence>
<evidence type="ECO:0000256" key="6">
    <source>
        <dbReference type="ARBA" id="ARBA00022454"/>
    </source>
</evidence>
<comment type="cofactor">
    <cofactor evidence="1">
        <name>Zn(2+)</name>
        <dbReference type="ChEBI" id="CHEBI:29105"/>
    </cofactor>
</comment>
<dbReference type="PANTHER" id="PTHR18867:SF12">
    <property type="entry name" value="DNA REPAIR PROTEIN RAD50"/>
    <property type="match status" value="1"/>
</dbReference>
<organism evidence="22 23">
    <name type="scientific">Ceratobasidium theobromae</name>
    <dbReference type="NCBI Taxonomy" id="1582974"/>
    <lineage>
        <taxon>Eukaryota</taxon>
        <taxon>Fungi</taxon>
        <taxon>Dikarya</taxon>
        <taxon>Basidiomycota</taxon>
        <taxon>Agaricomycotina</taxon>
        <taxon>Agaricomycetes</taxon>
        <taxon>Cantharellales</taxon>
        <taxon>Ceratobasidiaceae</taxon>
        <taxon>Ceratobasidium</taxon>
    </lineage>
</organism>
<evidence type="ECO:0000256" key="20">
    <source>
        <dbReference type="SAM" id="MobiDB-lite"/>
    </source>
</evidence>
<keyword evidence="12" id="KW-0067">ATP-binding</keyword>
<gene>
    <name evidence="22" type="ORF">CTheo_2858</name>
</gene>
<comment type="caution">
    <text evidence="22">The sequence shown here is derived from an EMBL/GenBank/DDBJ whole genome shotgun (WGS) entry which is preliminary data.</text>
</comment>
<feature type="coiled-coil region" evidence="19">
    <location>
        <begin position="633"/>
        <end position="697"/>
    </location>
</feature>
<keyword evidence="6" id="KW-0158">Chromosome</keyword>
<evidence type="ECO:0000256" key="15">
    <source>
        <dbReference type="ARBA" id="ARBA00023204"/>
    </source>
</evidence>
<dbReference type="EMBL" id="SSOP01000032">
    <property type="protein sequence ID" value="KAB5593675.1"/>
    <property type="molecule type" value="Genomic_DNA"/>
</dbReference>
<dbReference type="GO" id="GO:0007004">
    <property type="term" value="P:telomere maintenance via telomerase"/>
    <property type="evidence" value="ECO:0007669"/>
    <property type="project" value="TreeGrafter"/>
</dbReference>
<dbReference type="SUPFAM" id="SSF52540">
    <property type="entry name" value="P-loop containing nucleoside triphosphate hydrolases"/>
    <property type="match status" value="2"/>
</dbReference>
<evidence type="ECO:0000256" key="2">
    <source>
        <dbReference type="ARBA" id="ARBA00004123"/>
    </source>
</evidence>
<evidence type="ECO:0000256" key="19">
    <source>
        <dbReference type="SAM" id="Coils"/>
    </source>
</evidence>
<dbReference type="GO" id="GO:0016887">
    <property type="term" value="F:ATP hydrolysis activity"/>
    <property type="evidence" value="ECO:0007669"/>
    <property type="project" value="InterPro"/>
</dbReference>
<evidence type="ECO:0000259" key="21">
    <source>
        <dbReference type="Pfam" id="PF13476"/>
    </source>
</evidence>
<evidence type="ECO:0000313" key="23">
    <source>
        <dbReference type="Proteomes" id="UP000383932"/>
    </source>
</evidence>
<dbReference type="InterPro" id="IPR027417">
    <property type="entry name" value="P-loop_NTPase"/>
</dbReference>
<keyword evidence="8" id="KW-0547">Nucleotide-binding</keyword>
<dbReference type="Gene3D" id="3.40.50.300">
    <property type="entry name" value="P-loop containing nucleotide triphosphate hydrolases"/>
    <property type="match status" value="2"/>
</dbReference>
<dbReference type="GO" id="GO:0043047">
    <property type="term" value="F:single-stranded telomeric DNA binding"/>
    <property type="evidence" value="ECO:0007669"/>
    <property type="project" value="TreeGrafter"/>
</dbReference>
<dbReference type="GO" id="GO:0070192">
    <property type="term" value="P:chromosome organization involved in meiotic cell cycle"/>
    <property type="evidence" value="ECO:0007669"/>
    <property type="project" value="TreeGrafter"/>
</dbReference>
<feature type="coiled-coil region" evidence="19">
    <location>
        <begin position="970"/>
        <end position="1103"/>
    </location>
</feature>
<reference evidence="22 23" key="1">
    <citation type="journal article" date="2019" name="Fungal Biol. Biotechnol.">
        <title>Draft genome sequence of fastidious pathogen Ceratobasidium theobromae, which causes vascular-streak dieback in Theobroma cacao.</title>
        <authorList>
            <person name="Ali S.S."/>
            <person name="Asman A."/>
            <person name="Shao J."/>
            <person name="Firmansyah A.P."/>
            <person name="Susilo A.W."/>
            <person name="Rosmana A."/>
            <person name="McMahon P."/>
            <person name="Junaid M."/>
            <person name="Guest D."/>
            <person name="Kheng T.Y."/>
            <person name="Meinhardt L.W."/>
            <person name="Bailey B.A."/>
        </authorList>
    </citation>
    <scope>NUCLEOTIDE SEQUENCE [LARGE SCALE GENOMIC DNA]</scope>
    <source>
        <strain evidence="22 23">CT2</strain>
    </source>
</reference>
<keyword evidence="23" id="KW-1185">Reference proteome</keyword>
<dbReference type="Pfam" id="PF13558">
    <property type="entry name" value="SbcC_Walker_B"/>
    <property type="match status" value="1"/>
</dbReference>
<dbReference type="GO" id="GO:0030870">
    <property type="term" value="C:Mre11 complex"/>
    <property type="evidence" value="ECO:0007669"/>
    <property type="project" value="InterPro"/>
</dbReference>
<name>A0A5N5QPH7_9AGAM</name>
<feature type="coiled-coil region" evidence="19">
    <location>
        <begin position="1146"/>
        <end position="1173"/>
    </location>
</feature>
<dbReference type="InterPro" id="IPR004584">
    <property type="entry name" value="Rad50_eukaryotes"/>
</dbReference>
<feature type="coiled-coil region" evidence="19">
    <location>
        <begin position="538"/>
        <end position="565"/>
    </location>
</feature>
<evidence type="ECO:0000256" key="17">
    <source>
        <dbReference type="ARBA" id="ARBA00023254"/>
    </source>
</evidence>
<feature type="coiled-coil region" evidence="19">
    <location>
        <begin position="794"/>
        <end position="937"/>
    </location>
</feature>
<evidence type="ECO:0000256" key="13">
    <source>
        <dbReference type="ARBA" id="ARBA00022842"/>
    </source>
</evidence>
<dbReference type="GO" id="GO:0051880">
    <property type="term" value="F:G-quadruplex DNA binding"/>
    <property type="evidence" value="ECO:0007669"/>
    <property type="project" value="TreeGrafter"/>
</dbReference>
<dbReference type="Pfam" id="PF13476">
    <property type="entry name" value="AAA_23"/>
    <property type="match status" value="1"/>
</dbReference>
<keyword evidence="13" id="KW-0460">Magnesium</keyword>
<evidence type="ECO:0000256" key="16">
    <source>
        <dbReference type="ARBA" id="ARBA00023242"/>
    </source>
</evidence>
<dbReference type="FunFam" id="3.40.50.300:FF:001195">
    <property type="entry name" value="DNA repair protein rad50"/>
    <property type="match status" value="1"/>
</dbReference>
<keyword evidence="7" id="KW-0479">Metal-binding</keyword>
<feature type="coiled-coil region" evidence="19">
    <location>
        <begin position="246"/>
        <end position="318"/>
    </location>
</feature>
<evidence type="ECO:0000256" key="9">
    <source>
        <dbReference type="ARBA" id="ARBA00022763"/>
    </source>
</evidence>
<dbReference type="PANTHER" id="PTHR18867">
    <property type="entry name" value="RAD50"/>
    <property type="match status" value="1"/>
</dbReference>
<dbReference type="GO" id="GO:0046872">
    <property type="term" value="F:metal ion binding"/>
    <property type="evidence" value="ECO:0007669"/>
    <property type="project" value="UniProtKB-KW"/>
</dbReference>
<dbReference type="Gene3D" id="1.10.287.1490">
    <property type="match status" value="1"/>
</dbReference>
<keyword evidence="15" id="KW-0234">DNA repair</keyword>
<dbReference type="GO" id="GO:0005524">
    <property type="term" value="F:ATP binding"/>
    <property type="evidence" value="ECO:0007669"/>
    <property type="project" value="UniProtKB-KW"/>
</dbReference>
<evidence type="ECO:0000256" key="10">
    <source>
        <dbReference type="ARBA" id="ARBA00022801"/>
    </source>
</evidence>
<dbReference type="NCBIfam" id="TIGR00606">
    <property type="entry name" value="rad50"/>
    <property type="match status" value="1"/>
</dbReference>
<evidence type="ECO:0000313" key="22">
    <source>
        <dbReference type="EMBL" id="KAB5593675.1"/>
    </source>
</evidence>
<evidence type="ECO:0000256" key="5">
    <source>
        <dbReference type="ARBA" id="ARBA00017893"/>
    </source>
</evidence>
<feature type="domain" description="Rad50/SbcC-type AAA" evidence="21">
    <location>
        <begin position="30"/>
        <end position="245"/>
    </location>
</feature>
<evidence type="ECO:0000256" key="11">
    <source>
        <dbReference type="ARBA" id="ARBA00022833"/>
    </source>
</evidence>
<proteinExistence type="inferred from homology"/>
<dbReference type="GO" id="GO:0003691">
    <property type="term" value="F:double-stranded telomeric DNA binding"/>
    <property type="evidence" value="ECO:0007669"/>
    <property type="project" value="TreeGrafter"/>
</dbReference>
<comment type="similarity">
    <text evidence="4">Belongs to the SMC family. RAD50 subfamily.</text>
</comment>
<dbReference type="InterPro" id="IPR038729">
    <property type="entry name" value="Rad50/SbcC_AAA"/>
</dbReference>
<keyword evidence="17" id="KW-0469">Meiosis</keyword>
<keyword evidence="10" id="KW-0378">Hydrolase</keyword>
<evidence type="ECO:0000256" key="1">
    <source>
        <dbReference type="ARBA" id="ARBA00001947"/>
    </source>
</evidence>
<evidence type="ECO:0000256" key="7">
    <source>
        <dbReference type="ARBA" id="ARBA00022723"/>
    </source>
</evidence>
<sequence length="1336" mass="150995">MENGLARVDPTARSSPTLCRRVALMASLNKLAIRGIRSFDDKSVAVIEFYSPVTVIVGHNGSGKTTIIECLKYATTGEQPPNTRGGAFIHDPKMANEKEVKAQVKLRFFAANRTRMLAVRNLSVTVTKTKMTMKTLEGILATSDGAKDNNKRGVISTKCAELDTEIPHLLGVSKSVLENVIFCHQEDSYWPLAEASVLKKKFDDIFEATRYTKALDNIKALRKERVAELKADKERLHSLGLEKAHADRLKAKIDGLTSEVAEKSQDAEETEASLAAQVASNAKFYDSATRFQQIFMKVENLEERRTRLIREMEKLRQTVTLVDDPTDVLESKMNNYDAHCASQRASRGAKATELFDEEERLTEARRDHQDAVNTCGEMRGQAKAHEQNVMQRDAEINNIGTKHGIRPNTNANGSLDKGAVAEFTARLGEMARAQALELERLQNEYESRRNEYQSTKTKLQTEENALKHEKETLRTQMQRNRSQISTAESSLDSLKLLETELKLAASAVVDARGRLSAATAVAHESSFDSQIAERTHALAAKTDERERLQQKLADLQSQAETRAKLGLKRADYTRKRAEIDTIIDVHNERFKALLGTDAEADSMERDVDQALIRAKDKEVVRLESDFSTASREMHSAESALASYREQIRKKEAELKSLDQRLRAGLAECEHSTVAPGIKAAQAELDNWLEEIGQHEGAGHFYNKILKDGKAHKKCVVCNRQMNKDELTEFEKSVNGHIQKRDTKYLEECKQNREDWAAEVGRLQALLPVEETRDKLRDEELPLMKKRVGELDERAAKSIAEAQEAEASLKAAKSAQKELQSLKSQAGVVTRTQQEVKSLQREIQQHERDLAATGSTQTADEVQAEIDQCGAHIKTLDRERTSLMAERERQNQKIRTLENEYATRQLEESEMKNKMKDRDSLTKEIETLTKDNEGASARLKVIDGKLAGAQQPLQKLEQEQKQFQSEHNSKISLASRKVQELNSAVDRLENISAPIEKYTRERKDRALRQCEARVSEAAARIVELEQSVQGLRDEVAEIDREIHESGATLAKFRDNLNLRKMKQEIEDLQAEIDEHDLEQAGSAKAQFEEKYQIEKDKENKLRSKQARLAGELGILKSQLKTSKQELASQFQGIHEKYTKQLVQVKMADMANNDLEKYAKALDNAIMKYHALKMEEVNDTMRHLWNKTYQGTDIDGIKIVSDPDGGATGTKKASYNYRVVMMKDQVEMDMRGRCSAGQKMLASIIIRLALSDSFGQNCGILALDEPTNALDTENIDALAGSLVDIINERRHLSNFQLIIITHDESFLRKLGQAEVMEYYWRVSRDSRQKSVIERQRFN</sequence>
<protein>
    <recommendedName>
        <fullName evidence="5">DNA repair protein RAD50</fullName>
    </recommendedName>
</protein>
<dbReference type="OrthoDB" id="18797at2759"/>
<comment type="catalytic activity">
    <reaction evidence="18">
        <text>ATP + H2O = ADP + phosphate + H(+)</text>
        <dbReference type="Rhea" id="RHEA:13065"/>
        <dbReference type="ChEBI" id="CHEBI:15377"/>
        <dbReference type="ChEBI" id="CHEBI:15378"/>
        <dbReference type="ChEBI" id="CHEBI:30616"/>
        <dbReference type="ChEBI" id="CHEBI:43474"/>
        <dbReference type="ChEBI" id="CHEBI:456216"/>
    </reaction>
</comment>
<comment type="subcellular location">
    <subcellularLocation>
        <location evidence="3">Chromosome</location>
    </subcellularLocation>
    <subcellularLocation>
        <location evidence="2">Nucleus</location>
    </subcellularLocation>
</comment>
<evidence type="ECO:0000256" key="8">
    <source>
        <dbReference type="ARBA" id="ARBA00022741"/>
    </source>
</evidence>
<evidence type="ECO:0000256" key="4">
    <source>
        <dbReference type="ARBA" id="ARBA00009439"/>
    </source>
</evidence>
<dbReference type="GO" id="GO:0000794">
    <property type="term" value="C:condensed nuclear chromosome"/>
    <property type="evidence" value="ECO:0007669"/>
    <property type="project" value="TreeGrafter"/>
</dbReference>
<keyword evidence="9" id="KW-0227">DNA damage</keyword>
<evidence type="ECO:0000256" key="12">
    <source>
        <dbReference type="ARBA" id="ARBA00022840"/>
    </source>
</evidence>
<dbReference type="Proteomes" id="UP000383932">
    <property type="component" value="Unassembled WGS sequence"/>
</dbReference>
<dbReference type="GO" id="GO:0000722">
    <property type="term" value="P:telomere maintenance via recombination"/>
    <property type="evidence" value="ECO:0007669"/>
    <property type="project" value="TreeGrafter"/>
</dbReference>
<evidence type="ECO:0000256" key="14">
    <source>
        <dbReference type="ARBA" id="ARBA00023054"/>
    </source>
</evidence>
<keyword evidence="14 19" id="KW-0175">Coiled coil</keyword>
<feature type="region of interest" description="Disordered" evidence="20">
    <location>
        <begin position="446"/>
        <end position="465"/>
    </location>
</feature>
<evidence type="ECO:0000256" key="3">
    <source>
        <dbReference type="ARBA" id="ARBA00004286"/>
    </source>
</evidence>
<keyword evidence="11" id="KW-0862">Zinc</keyword>
<dbReference type="GO" id="GO:0007127">
    <property type="term" value="P:meiosis I"/>
    <property type="evidence" value="ECO:0007669"/>
    <property type="project" value="UniProtKB-ARBA"/>
</dbReference>
<dbReference type="GO" id="GO:0006303">
    <property type="term" value="P:double-strand break repair via nonhomologous end joining"/>
    <property type="evidence" value="ECO:0007669"/>
    <property type="project" value="UniProtKB-ARBA"/>
</dbReference>
<accession>A0A5N5QPH7</accession>
<dbReference type="FunFam" id="3.40.50.300:FF:000593">
    <property type="entry name" value="DNA repair protein RAD50"/>
    <property type="match status" value="1"/>
</dbReference>